<proteinExistence type="inferred from homology"/>
<dbReference type="EMBL" id="DQUR01000025">
    <property type="protein sequence ID" value="HIP88508.1"/>
    <property type="molecule type" value="Genomic_DNA"/>
</dbReference>
<evidence type="ECO:0000313" key="3">
    <source>
        <dbReference type="EMBL" id="HIP88508.1"/>
    </source>
</evidence>
<sequence>MRGLCYVLTAGLLLAINYSPVYVFEIDFSNDPMGHAATAIKISGQFFMIDQHPPIMDLGTYWKYWAYWHSEYSGGLKISSAKIYEVKTESGKVVVDYVGTLSGEEFKKYDYTFLESDLTRLISDLRIRLIRKFPNLQLDPRISNLDTAMYLPYGYSDGVTWRITFSDFTEHYNPLFHDEFVDYIYSQIIDNRKIVSYLKTYNRFWIKGQMEGSSLKIILCLAKR</sequence>
<comment type="similarity">
    <text evidence="1">Belongs to the UPF0252 family.</text>
</comment>
<dbReference type="Pfam" id="PF04473">
    <property type="entry name" value="DUF553"/>
    <property type="match status" value="1"/>
</dbReference>
<accession>A0A832ZL14</accession>
<feature type="domain" description="Transglutaminase-like" evidence="2">
    <location>
        <begin position="7"/>
        <end position="65"/>
    </location>
</feature>
<protein>
    <recommendedName>
        <fullName evidence="2">Transglutaminase-like domain-containing protein</fullName>
    </recommendedName>
</protein>
<organism evidence="3 4">
    <name type="scientific">Thermococcus paralvinellae</name>
    <dbReference type="NCBI Taxonomy" id="582419"/>
    <lineage>
        <taxon>Archaea</taxon>
        <taxon>Methanobacteriati</taxon>
        <taxon>Methanobacteriota</taxon>
        <taxon>Thermococci</taxon>
        <taxon>Thermococcales</taxon>
        <taxon>Thermococcaceae</taxon>
        <taxon>Thermococcus</taxon>
    </lineage>
</organism>
<dbReference type="InterPro" id="IPR007562">
    <property type="entry name" value="Transglutaminase-like_domain"/>
</dbReference>
<evidence type="ECO:0000256" key="1">
    <source>
        <dbReference type="ARBA" id="ARBA00007458"/>
    </source>
</evidence>
<evidence type="ECO:0000259" key="2">
    <source>
        <dbReference type="Pfam" id="PF04473"/>
    </source>
</evidence>
<gene>
    <name evidence="3" type="ORF">EYH24_00680</name>
</gene>
<dbReference type="AlphaFoldDB" id="A0A832ZL14"/>
<comment type="caution">
    <text evidence="3">The sequence shown here is derived from an EMBL/GenBank/DDBJ whole genome shotgun (WGS) entry which is preliminary data.</text>
</comment>
<name>A0A832ZL14_9EURY</name>
<dbReference type="Proteomes" id="UP000653692">
    <property type="component" value="Unassembled WGS sequence"/>
</dbReference>
<reference evidence="3" key="1">
    <citation type="journal article" date="2020" name="ISME J.">
        <title>Gammaproteobacteria mediating utilization of methyl-, sulfur- and petroleum organic compounds in deep ocean hydrothermal plumes.</title>
        <authorList>
            <person name="Zhou Z."/>
            <person name="Liu Y."/>
            <person name="Pan J."/>
            <person name="Cron B.R."/>
            <person name="Toner B.M."/>
            <person name="Anantharaman K."/>
            <person name="Breier J.A."/>
            <person name="Dick G.J."/>
            <person name="Li M."/>
        </authorList>
    </citation>
    <scope>NUCLEOTIDE SEQUENCE</scope>
    <source>
        <strain evidence="3">SZUA-1476</strain>
    </source>
</reference>
<evidence type="ECO:0000313" key="4">
    <source>
        <dbReference type="Proteomes" id="UP000653692"/>
    </source>
</evidence>